<evidence type="ECO:0000313" key="7">
    <source>
        <dbReference type="Proteomes" id="UP000016412"/>
    </source>
</evidence>
<dbReference type="Proteomes" id="UP000016412">
    <property type="component" value="Unassembled WGS sequence"/>
</dbReference>
<dbReference type="Proteomes" id="UP000016646">
    <property type="component" value="Unassembled WGS sequence"/>
</dbReference>
<dbReference type="PANTHER" id="PTHR21040">
    <property type="entry name" value="BCDNA.GH04120"/>
    <property type="match status" value="1"/>
</dbReference>
<dbReference type="eggNOG" id="COG3525">
    <property type="taxonomic scope" value="Bacteria"/>
</dbReference>
<evidence type="ECO:0000256" key="3">
    <source>
        <dbReference type="SAM" id="SignalP"/>
    </source>
</evidence>
<organism evidence="5 7">
    <name type="scientific">Treponema socranskii subsp. socranskii VPI DR56BR1116 = ATCC 35536</name>
    <dbReference type="NCBI Taxonomy" id="1125725"/>
    <lineage>
        <taxon>Bacteria</taxon>
        <taxon>Pseudomonadati</taxon>
        <taxon>Spirochaetota</taxon>
        <taxon>Spirochaetia</taxon>
        <taxon>Spirochaetales</taxon>
        <taxon>Treponemataceae</taxon>
        <taxon>Treponema</taxon>
    </lineage>
</organism>
<dbReference type="PATRIC" id="fig|1125725.3.peg.518"/>
<dbReference type="EMBL" id="AVQI01000082">
    <property type="protein sequence ID" value="ERJ98222.1"/>
    <property type="molecule type" value="Genomic_DNA"/>
</dbReference>
<sequence length="366" mass="41602">MNIKYIALLLPLLLLEPAVYAQTKGTMPAAAHGSVKNGVTEREFVIAFHAIVNTDKTGKNLIKELPDLRKRGINTLFLQIGYNYQWKSDPKLYNKYVLSETVAREIAAECRRLSIDLIPEINCLGHQSWKNKTFAMLKAYPELDETPGLYPGNKGIYCRSLCSSNEKVYTILFGLIDEITEVFSVKKIHVGLDEVFLIGEDACLLCRGKDKAELFAEAVNRLYDHCVKKRGLTMYMWGDRLIDSEDEESGYKGEYESSCNGTDPAVDLIPKGIIICDWHYDELERYGSIPYFLNKGFRVLPTSFKGIKAVNALIDYSLLYKTNPNMLGHMYTAWDNVTNKNLSRYKPMVKTIDRLIRTASGMNHPH</sequence>
<dbReference type="OrthoDB" id="9810898at2"/>
<comment type="similarity">
    <text evidence="1">Belongs to the glycosyl hydrolase 20 family.</text>
</comment>
<dbReference type="PANTHER" id="PTHR21040:SF8">
    <property type="entry name" value="BCDNA.GH04120"/>
    <property type="match status" value="1"/>
</dbReference>
<keyword evidence="8" id="KW-1185">Reference proteome</keyword>
<comment type="caution">
    <text evidence="5">The sequence shown here is derived from an EMBL/GenBank/DDBJ whole genome shotgun (WGS) entry which is preliminary data.</text>
</comment>
<dbReference type="Gene3D" id="3.20.20.80">
    <property type="entry name" value="Glycosidases"/>
    <property type="match status" value="1"/>
</dbReference>
<dbReference type="GO" id="GO:0005975">
    <property type="term" value="P:carbohydrate metabolic process"/>
    <property type="evidence" value="ECO:0007669"/>
    <property type="project" value="InterPro"/>
</dbReference>
<dbReference type="EMBL" id="AUZJ01000012">
    <property type="protein sequence ID" value="ERF61478.1"/>
    <property type="molecule type" value="Genomic_DNA"/>
</dbReference>
<evidence type="ECO:0000313" key="8">
    <source>
        <dbReference type="Proteomes" id="UP000016646"/>
    </source>
</evidence>
<feature type="domain" description="Glycoside hydrolase family 20 catalytic" evidence="4">
    <location>
        <begin position="62"/>
        <end position="278"/>
    </location>
</feature>
<evidence type="ECO:0000313" key="6">
    <source>
        <dbReference type="EMBL" id="ERJ98222.1"/>
    </source>
</evidence>
<keyword evidence="2 5" id="KW-0378">Hydrolase</keyword>
<dbReference type="InterPro" id="IPR017853">
    <property type="entry name" value="GH"/>
</dbReference>
<evidence type="ECO:0000259" key="4">
    <source>
        <dbReference type="Pfam" id="PF00728"/>
    </source>
</evidence>
<evidence type="ECO:0000256" key="2">
    <source>
        <dbReference type="ARBA" id="ARBA00022801"/>
    </source>
</evidence>
<keyword evidence="3" id="KW-0732">Signal</keyword>
<proteinExistence type="inferred from homology"/>
<accession>U1FNM4</accession>
<dbReference type="GO" id="GO:0004563">
    <property type="term" value="F:beta-N-acetylhexosaminidase activity"/>
    <property type="evidence" value="ECO:0007669"/>
    <property type="project" value="UniProtKB-ARBA"/>
</dbReference>
<gene>
    <name evidence="6" type="ORF">HMPREF0860_1797</name>
    <name evidence="5" type="ORF">HMPREF1325_0765</name>
</gene>
<reference evidence="7 8" key="1">
    <citation type="submission" date="2013-08" db="EMBL/GenBank/DDBJ databases">
        <authorList>
            <person name="Durkin A.S."/>
            <person name="Haft D.R."/>
            <person name="McCorrison J."/>
            <person name="Torralba M."/>
            <person name="Gillis M."/>
            <person name="Haft D.H."/>
            <person name="Methe B."/>
            <person name="Sutton G."/>
            <person name="Nelson K.E."/>
        </authorList>
    </citation>
    <scope>NUCLEOTIDE SEQUENCE [LARGE SCALE GENOMIC DNA]</scope>
    <source>
        <strain evidence="6 8">ATCC 35536</strain>
        <strain evidence="5 7">VPI DR56BR1116</strain>
    </source>
</reference>
<dbReference type="SUPFAM" id="SSF51445">
    <property type="entry name" value="(Trans)glycosidases"/>
    <property type="match status" value="1"/>
</dbReference>
<dbReference type="RefSeq" id="WP_021329597.1">
    <property type="nucleotide sequence ID" value="NZ_AUZJ01000012.1"/>
</dbReference>
<dbReference type="Pfam" id="PF00728">
    <property type="entry name" value="Glyco_hydro_20"/>
    <property type="match status" value="1"/>
</dbReference>
<dbReference type="InterPro" id="IPR038901">
    <property type="entry name" value="HEXDC-like"/>
</dbReference>
<dbReference type="STRING" id="1125725.HMPREF1325_0765"/>
<evidence type="ECO:0000256" key="1">
    <source>
        <dbReference type="ARBA" id="ARBA00006285"/>
    </source>
</evidence>
<feature type="chain" id="PRO_5004611068" evidence="3">
    <location>
        <begin position="22"/>
        <end position="366"/>
    </location>
</feature>
<feature type="signal peptide" evidence="3">
    <location>
        <begin position="1"/>
        <end position="21"/>
    </location>
</feature>
<evidence type="ECO:0000313" key="5">
    <source>
        <dbReference type="EMBL" id="ERF61478.1"/>
    </source>
</evidence>
<name>U1FNM4_TRESO</name>
<protein>
    <submittedName>
        <fullName evidence="5">Glycoside hydrolase, family 20, catalytic domain protein</fullName>
    </submittedName>
</protein>
<dbReference type="InterPro" id="IPR015883">
    <property type="entry name" value="Glyco_hydro_20_cat"/>
</dbReference>
<dbReference type="AlphaFoldDB" id="U1FNM4"/>